<keyword evidence="3" id="KW-1185">Reference proteome</keyword>
<gene>
    <name evidence="2" type="ORF">SCLCIDRAFT_1224939</name>
</gene>
<feature type="region of interest" description="Disordered" evidence="1">
    <location>
        <begin position="1"/>
        <end position="34"/>
    </location>
</feature>
<dbReference type="HOGENOM" id="CLU_2528789_0_0_1"/>
<protein>
    <submittedName>
        <fullName evidence="2">Uncharacterized protein</fullName>
    </submittedName>
</protein>
<evidence type="ECO:0000313" key="3">
    <source>
        <dbReference type="Proteomes" id="UP000053989"/>
    </source>
</evidence>
<feature type="compositionally biased region" description="Polar residues" evidence="1">
    <location>
        <begin position="1"/>
        <end position="21"/>
    </location>
</feature>
<dbReference type="InParanoid" id="A0A0C3CQZ9"/>
<evidence type="ECO:0000256" key="1">
    <source>
        <dbReference type="SAM" id="MobiDB-lite"/>
    </source>
</evidence>
<reference evidence="3" key="2">
    <citation type="submission" date="2015-01" db="EMBL/GenBank/DDBJ databases">
        <title>Evolutionary Origins and Diversification of the Mycorrhizal Mutualists.</title>
        <authorList>
            <consortium name="DOE Joint Genome Institute"/>
            <consortium name="Mycorrhizal Genomics Consortium"/>
            <person name="Kohler A."/>
            <person name="Kuo A."/>
            <person name="Nagy L.G."/>
            <person name="Floudas D."/>
            <person name="Copeland A."/>
            <person name="Barry K.W."/>
            <person name="Cichocki N."/>
            <person name="Veneault-Fourrey C."/>
            <person name="LaButti K."/>
            <person name="Lindquist E.A."/>
            <person name="Lipzen A."/>
            <person name="Lundell T."/>
            <person name="Morin E."/>
            <person name="Murat C."/>
            <person name="Riley R."/>
            <person name="Ohm R."/>
            <person name="Sun H."/>
            <person name="Tunlid A."/>
            <person name="Henrissat B."/>
            <person name="Grigoriev I.V."/>
            <person name="Hibbett D.S."/>
            <person name="Martin F."/>
        </authorList>
    </citation>
    <scope>NUCLEOTIDE SEQUENCE [LARGE SCALE GENOMIC DNA]</scope>
    <source>
        <strain evidence="3">Foug A</strain>
    </source>
</reference>
<sequence>MPSASSQECINRYTQFQSPNPTVRRPHHSRPPPAESFLEFRLVIRGRCHRDTPTAMTAPHLYSEVVRESPCTQDVQMEKSELHW</sequence>
<accession>A0A0C3CQZ9</accession>
<dbReference type="AlphaFoldDB" id="A0A0C3CQZ9"/>
<evidence type="ECO:0000313" key="2">
    <source>
        <dbReference type="EMBL" id="KIM51020.1"/>
    </source>
</evidence>
<proteinExistence type="predicted"/>
<dbReference type="Proteomes" id="UP000053989">
    <property type="component" value="Unassembled WGS sequence"/>
</dbReference>
<dbReference type="EMBL" id="KN822297">
    <property type="protein sequence ID" value="KIM51020.1"/>
    <property type="molecule type" value="Genomic_DNA"/>
</dbReference>
<reference evidence="2 3" key="1">
    <citation type="submission" date="2014-04" db="EMBL/GenBank/DDBJ databases">
        <authorList>
            <consortium name="DOE Joint Genome Institute"/>
            <person name="Kuo A."/>
            <person name="Kohler A."/>
            <person name="Nagy L.G."/>
            <person name="Floudas D."/>
            <person name="Copeland A."/>
            <person name="Barry K.W."/>
            <person name="Cichocki N."/>
            <person name="Veneault-Fourrey C."/>
            <person name="LaButti K."/>
            <person name="Lindquist E.A."/>
            <person name="Lipzen A."/>
            <person name="Lundell T."/>
            <person name="Morin E."/>
            <person name="Murat C."/>
            <person name="Sun H."/>
            <person name="Tunlid A."/>
            <person name="Henrissat B."/>
            <person name="Grigoriev I.V."/>
            <person name="Hibbett D.S."/>
            <person name="Martin F."/>
            <person name="Nordberg H.P."/>
            <person name="Cantor M.N."/>
            <person name="Hua S.X."/>
        </authorList>
    </citation>
    <scope>NUCLEOTIDE SEQUENCE [LARGE SCALE GENOMIC DNA]</scope>
    <source>
        <strain evidence="2 3">Foug A</strain>
    </source>
</reference>
<organism evidence="2 3">
    <name type="scientific">Scleroderma citrinum Foug A</name>
    <dbReference type="NCBI Taxonomy" id="1036808"/>
    <lineage>
        <taxon>Eukaryota</taxon>
        <taxon>Fungi</taxon>
        <taxon>Dikarya</taxon>
        <taxon>Basidiomycota</taxon>
        <taxon>Agaricomycotina</taxon>
        <taxon>Agaricomycetes</taxon>
        <taxon>Agaricomycetidae</taxon>
        <taxon>Boletales</taxon>
        <taxon>Sclerodermatineae</taxon>
        <taxon>Sclerodermataceae</taxon>
        <taxon>Scleroderma</taxon>
    </lineage>
</organism>
<name>A0A0C3CQZ9_9AGAM</name>